<evidence type="ECO:0000256" key="5">
    <source>
        <dbReference type="ARBA" id="ARBA00032259"/>
    </source>
</evidence>
<evidence type="ECO:0000256" key="4">
    <source>
        <dbReference type="ARBA" id="ARBA00023027"/>
    </source>
</evidence>
<dbReference type="PANTHER" id="PTHR42862">
    <property type="entry name" value="DELTA-1-PYRROLINE-5-CARBOXYLATE DEHYDROGENASE 1, ISOFORM A-RELATED"/>
    <property type="match status" value="1"/>
</dbReference>
<protein>
    <recommendedName>
        <fullName evidence="5">L-glutamate gamma-semialdehyde dehydrogenase</fullName>
        <ecNumber evidence="2">1.2.1.88</ecNumber>
    </recommendedName>
    <alternativeName>
        <fullName evidence="5">L-glutamate gamma-semialdehyde dehydrogenase</fullName>
    </alternativeName>
</protein>
<dbReference type="EMBL" id="CP025958">
    <property type="protein sequence ID" value="AWM35729.1"/>
    <property type="molecule type" value="Genomic_DNA"/>
</dbReference>
<keyword evidence="3 10" id="KW-0560">Oxidoreductase</keyword>
<dbReference type="GO" id="GO:0009898">
    <property type="term" value="C:cytoplasmic side of plasma membrane"/>
    <property type="evidence" value="ECO:0007669"/>
    <property type="project" value="TreeGrafter"/>
</dbReference>
<dbReference type="Gene3D" id="3.20.20.220">
    <property type="match status" value="1"/>
</dbReference>
<dbReference type="FunFam" id="3.40.309.10:FF:000005">
    <property type="entry name" value="1-pyrroline-5-carboxylate dehydrogenase 1"/>
    <property type="match status" value="1"/>
</dbReference>
<dbReference type="InterPro" id="IPR016163">
    <property type="entry name" value="Ald_DH_C"/>
</dbReference>
<evidence type="ECO:0000313" key="16">
    <source>
        <dbReference type="Proteomes" id="UP000245802"/>
    </source>
</evidence>
<feature type="active site" evidence="8">
    <location>
        <position position="808"/>
    </location>
</feature>
<feature type="domain" description="Proline utilization A N-terminal" evidence="14">
    <location>
        <begin position="9"/>
        <end position="121"/>
    </location>
</feature>
<dbReference type="Proteomes" id="UP000245802">
    <property type="component" value="Chromosome"/>
</dbReference>
<dbReference type="Gene3D" id="3.40.605.10">
    <property type="entry name" value="Aldehyde Dehydrogenase, Chain A, domain 1"/>
    <property type="match status" value="1"/>
</dbReference>
<dbReference type="GO" id="GO:0010133">
    <property type="term" value="P:L-proline catabolic process to L-glutamate"/>
    <property type="evidence" value="ECO:0007669"/>
    <property type="project" value="InterPro"/>
</dbReference>
<evidence type="ECO:0000256" key="2">
    <source>
        <dbReference type="ARBA" id="ARBA00012884"/>
    </source>
</evidence>
<dbReference type="Pfam" id="PF00171">
    <property type="entry name" value="Aldedh"/>
    <property type="match status" value="1"/>
</dbReference>
<dbReference type="InterPro" id="IPR016160">
    <property type="entry name" value="Ald_DH_CS_CYS"/>
</dbReference>
<evidence type="ECO:0000256" key="10">
    <source>
        <dbReference type="RuleBase" id="RU003345"/>
    </source>
</evidence>
<feature type="domain" description="Proline dehydrogenase" evidence="13">
    <location>
        <begin position="132"/>
        <end position="437"/>
    </location>
</feature>
<comment type="similarity">
    <text evidence="7">Belongs to the aldehyde dehydrogenase family. RocA subfamily.</text>
</comment>
<dbReference type="NCBIfam" id="TIGR01237">
    <property type="entry name" value="D1pyr5carbox2"/>
    <property type="match status" value="1"/>
</dbReference>
<evidence type="ECO:0000256" key="8">
    <source>
        <dbReference type="PIRSR" id="PIRSR000197-1"/>
    </source>
</evidence>
<feature type="region of interest" description="Disordered" evidence="11">
    <location>
        <begin position="450"/>
        <end position="476"/>
    </location>
</feature>
<dbReference type="FunFam" id="3.40.605.10:FF:000045">
    <property type="entry name" value="1-pyrroline-5-carboxylate dehydrogenase 1"/>
    <property type="match status" value="1"/>
</dbReference>
<dbReference type="InterPro" id="IPR050485">
    <property type="entry name" value="Proline_metab_enzyme"/>
</dbReference>
<dbReference type="SUPFAM" id="SSF53720">
    <property type="entry name" value="ALDH-like"/>
    <property type="match status" value="1"/>
</dbReference>
<dbReference type="GO" id="GO:0003700">
    <property type="term" value="F:DNA-binding transcription factor activity"/>
    <property type="evidence" value="ECO:0007669"/>
    <property type="project" value="InterPro"/>
</dbReference>
<dbReference type="OrthoDB" id="4503395at2"/>
<dbReference type="AlphaFoldDB" id="A0A2Z3GND3"/>
<dbReference type="InterPro" id="IPR016162">
    <property type="entry name" value="Ald_DH_N"/>
</dbReference>
<evidence type="ECO:0000259" key="13">
    <source>
        <dbReference type="Pfam" id="PF01619"/>
    </source>
</evidence>
<dbReference type="InterPro" id="IPR015590">
    <property type="entry name" value="Aldehyde_DH_dom"/>
</dbReference>
<dbReference type="EC" id="1.2.1.88" evidence="2"/>
<evidence type="ECO:0000256" key="7">
    <source>
        <dbReference type="ARBA" id="ARBA00061617"/>
    </source>
</evidence>
<evidence type="ECO:0000256" key="3">
    <source>
        <dbReference type="ARBA" id="ARBA00023002"/>
    </source>
</evidence>
<keyword evidence="4" id="KW-0520">NAD</keyword>
<dbReference type="CDD" id="cd07124">
    <property type="entry name" value="ALDH_PutA-P5CDH-RocA"/>
    <property type="match status" value="1"/>
</dbReference>
<dbReference type="GO" id="GO:0004657">
    <property type="term" value="F:proline dehydrogenase activity"/>
    <property type="evidence" value="ECO:0007669"/>
    <property type="project" value="InterPro"/>
</dbReference>
<evidence type="ECO:0000259" key="12">
    <source>
        <dbReference type="Pfam" id="PF00171"/>
    </source>
</evidence>
<dbReference type="GO" id="GO:0003842">
    <property type="term" value="F:L-glutamate gamma-semialdehyde dehydrogenase activity"/>
    <property type="evidence" value="ECO:0007669"/>
    <property type="project" value="UniProtKB-EC"/>
</dbReference>
<sequence>MSSTVTSLDERTKEYGREIFARLNRQGPVLFTRAWVEDKLMGLGMHDPALKVQLFRFVDTLPYLKEPKEVARHLREYLNEAKDELPWWVRLGTKLIPDRGILGQGLAFASQKGAEQMARKFIAGSNVQEAVAAVHQMRTRRLAFTIDLLGEATITEVEADHVQKQYLDLLAGLTREVNDWPEEPTIDRDDRGPIPRVNVSVKLSALFSQFDPIDPAGTSRAVCRRLRPILSLAKQTGAFVNFDMEQHSFKDVTLQIFRDILTEPEFRDWPHVGIAIQAYLTDTEADLHALLAWARDVRKCPVWIRLVKGAYWDYETVVAAQNHWPVPVFTKKWQSDANFEKLTEFLLANVEWLVPAFGSHNIRSISHALAVAEKLGVPPRRYEFQMLYGMADPIKEAIQSLGHRVRIYTPYGQLLPGMAYLVRRLLENSSNDSFLRQGFAEGLAEELLLTNPASNAERGTRNAEPKDTNGTHDMGSAGHAVVEAHGSQAPRSAFKNEPLTDFSVAASRTAMSAALDQVRKELGRTYPIVIDNKPQPVGAVLARENPSRKSEVLGKVGMATVDQANRAVASCLAAFDGWRDTPLAERTGLLRRLAEQFRKRRFELSAWIVLETGKPWRESDADVAEAIDFCEYYAVEMEKLGAPQARDVPGEDNRYFYEPRGVAVVIAPWNFPLAILAGMATAALVAGNTVVLKPAEQSGIIGAKLMECLQAAGAPPGVVNFLPGDGDVIGPPLVQHPDVALIAFTGSLKVALLINEQASKTPGGQNFVKKVIAEMGGKNAVIVDSDADLDEAVKGVVDSAFGYGGQKCSAGSRAIVLDGIYDQFLNRLVEATKSLAVKAADDPGCSLGPVIDAEARDRILKFIEAGKRESRLAHQTDLGALAEQGYFVPPTIFADVPETAGVAQEEIFGPVLSVLRARDLDDALRIANGTKYALTGGCYSRSPSHLEKVKRKFRVGNLYINRKCTGALVDRQPFGGFKLSGIGSKAGGPDYLLQFVLPRTITENQMRRGFAPETAAGE</sequence>
<evidence type="ECO:0000256" key="9">
    <source>
        <dbReference type="PROSITE-ProRule" id="PRU10007"/>
    </source>
</evidence>
<evidence type="ECO:0000259" key="14">
    <source>
        <dbReference type="Pfam" id="PF18083"/>
    </source>
</evidence>
<keyword evidence="16" id="KW-1185">Reference proteome</keyword>
<comment type="pathway">
    <text evidence="1">Amino-acid degradation; L-proline degradation into L-glutamate; L-glutamate from L-proline: step 2/2.</text>
</comment>
<dbReference type="InterPro" id="IPR002872">
    <property type="entry name" value="Proline_DH_dom"/>
</dbReference>
<dbReference type="NCBIfam" id="NF002852">
    <property type="entry name" value="PRK03137.1"/>
    <property type="match status" value="1"/>
</dbReference>
<dbReference type="PIRSF" id="PIRSF000197">
    <property type="entry name" value="Bifunct_PutA"/>
    <property type="match status" value="1"/>
</dbReference>
<dbReference type="InterPro" id="IPR016161">
    <property type="entry name" value="Ald_DH/histidinol_DH"/>
</dbReference>
<feature type="active site" evidence="8 9">
    <location>
        <position position="774"/>
    </location>
</feature>
<dbReference type="PROSITE" id="PS00687">
    <property type="entry name" value="ALDEHYDE_DEHYDR_GLU"/>
    <property type="match status" value="1"/>
</dbReference>
<evidence type="ECO:0000313" key="15">
    <source>
        <dbReference type="EMBL" id="AWM35729.1"/>
    </source>
</evidence>
<comment type="catalytic activity">
    <reaction evidence="6">
        <text>L-glutamate 5-semialdehyde + NAD(+) + H2O = L-glutamate + NADH + 2 H(+)</text>
        <dbReference type="Rhea" id="RHEA:30235"/>
        <dbReference type="ChEBI" id="CHEBI:15377"/>
        <dbReference type="ChEBI" id="CHEBI:15378"/>
        <dbReference type="ChEBI" id="CHEBI:29985"/>
        <dbReference type="ChEBI" id="CHEBI:57540"/>
        <dbReference type="ChEBI" id="CHEBI:57945"/>
        <dbReference type="ChEBI" id="CHEBI:58066"/>
        <dbReference type="EC" id="1.2.1.88"/>
    </reaction>
</comment>
<dbReference type="KEGG" id="gog:C1280_00950"/>
<dbReference type="InterPro" id="IPR005932">
    <property type="entry name" value="RocA"/>
</dbReference>
<reference evidence="15 16" key="1">
    <citation type="submission" date="2018-01" db="EMBL/GenBank/DDBJ databases">
        <title>G. obscuriglobus.</title>
        <authorList>
            <person name="Franke J."/>
            <person name="Blomberg W."/>
            <person name="Selmecki A."/>
        </authorList>
    </citation>
    <scope>NUCLEOTIDE SEQUENCE [LARGE SCALE GENOMIC DNA]</scope>
    <source>
        <strain evidence="15 16">DSM 5831</strain>
    </source>
</reference>
<dbReference type="RefSeq" id="WP_010046869.1">
    <property type="nucleotide sequence ID" value="NZ_CP025958.1"/>
</dbReference>
<dbReference type="Pfam" id="PF18083">
    <property type="entry name" value="PutA_N"/>
    <property type="match status" value="1"/>
</dbReference>
<dbReference type="SUPFAM" id="SSF51730">
    <property type="entry name" value="FAD-linked oxidoreductase"/>
    <property type="match status" value="1"/>
</dbReference>
<gene>
    <name evidence="15" type="primary">pruA</name>
    <name evidence="15" type="ORF">C1280_00950</name>
</gene>
<evidence type="ECO:0000256" key="6">
    <source>
        <dbReference type="ARBA" id="ARBA00048142"/>
    </source>
</evidence>
<evidence type="ECO:0000256" key="1">
    <source>
        <dbReference type="ARBA" id="ARBA00004786"/>
    </source>
</evidence>
<dbReference type="PROSITE" id="PS00070">
    <property type="entry name" value="ALDEHYDE_DEHYDR_CYS"/>
    <property type="match status" value="1"/>
</dbReference>
<dbReference type="InterPro" id="IPR041514">
    <property type="entry name" value="PutA_N"/>
</dbReference>
<dbReference type="InterPro" id="IPR025703">
    <property type="entry name" value="Bifunct_PutA"/>
</dbReference>
<dbReference type="PANTHER" id="PTHR42862:SF1">
    <property type="entry name" value="DELTA-1-PYRROLINE-5-CARBOXYLATE DEHYDROGENASE 2, ISOFORM A-RELATED"/>
    <property type="match status" value="1"/>
</dbReference>
<feature type="compositionally biased region" description="Basic and acidic residues" evidence="11">
    <location>
        <begin position="458"/>
        <end position="470"/>
    </location>
</feature>
<dbReference type="Pfam" id="PF01619">
    <property type="entry name" value="Pro_dh"/>
    <property type="match status" value="1"/>
</dbReference>
<proteinExistence type="inferred from homology"/>
<accession>A0A2Z3GND3</accession>
<feature type="domain" description="Aldehyde dehydrogenase" evidence="12">
    <location>
        <begin position="543"/>
        <end position="999"/>
    </location>
</feature>
<evidence type="ECO:0000256" key="11">
    <source>
        <dbReference type="SAM" id="MobiDB-lite"/>
    </source>
</evidence>
<dbReference type="InterPro" id="IPR029041">
    <property type="entry name" value="FAD-linked_oxidoreductase-like"/>
</dbReference>
<organism evidence="15 16">
    <name type="scientific">Gemmata obscuriglobus</name>
    <dbReference type="NCBI Taxonomy" id="114"/>
    <lineage>
        <taxon>Bacteria</taxon>
        <taxon>Pseudomonadati</taxon>
        <taxon>Planctomycetota</taxon>
        <taxon>Planctomycetia</taxon>
        <taxon>Gemmatales</taxon>
        <taxon>Gemmataceae</taxon>
        <taxon>Gemmata</taxon>
    </lineage>
</organism>
<dbReference type="Gene3D" id="3.40.309.10">
    <property type="entry name" value="Aldehyde Dehydrogenase, Chain A, domain 2"/>
    <property type="match status" value="1"/>
</dbReference>
<dbReference type="InterPro" id="IPR029510">
    <property type="entry name" value="Ald_DH_CS_GLU"/>
</dbReference>
<name>A0A2Z3GND3_9BACT</name>